<gene>
    <name evidence="3" type="ORF">EDD27_8013</name>
</gene>
<protein>
    <recommendedName>
        <fullName evidence="5">DUF4386 family protein</fullName>
    </recommendedName>
</protein>
<accession>A0A438MHV2</accession>
<organism evidence="3 4">
    <name type="scientific">Nonomuraea polychroma</name>
    <dbReference type="NCBI Taxonomy" id="46176"/>
    <lineage>
        <taxon>Bacteria</taxon>
        <taxon>Bacillati</taxon>
        <taxon>Actinomycetota</taxon>
        <taxon>Actinomycetes</taxon>
        <taxon>Streptosporangiales</taxon>
        <taxon>Streptosporangiaceae</taxon>
        <taxon>Nonomuraea</taxon>
    </lineage>
</organism>
<name>A0A438MHV2_9ACTN</name>
<feature type="transmembrane region" description="Helical" evidence="2">
    <location>
        <begin position="151"/>
        <end position="170"/>
    </location>
</feature>
<evidence type="ECO:0000256" key="2">
    <source>
        <dbReference type="SAM" id="Phobius"/>
    </source>
</evidence>
<dbReference type="OrthoDB" id="3828896at2"/>
<evidence type="ECO:0000313" key="3">
    <source>
        <dbReference type="EMBL" id="RVX45226.1"/>
    </source>
</evidence>
<feature type="compositionally biased region" description="Polar residues" evidence="1">
    <location>
        <begin position="1"/>
        <end position="11"/>
    </location>
</feature>
<dbReference type="RefSeq" id="WP_127936873.1">
    <property type="nucleotide sequence ID" value="NZ_SAUN01000001.1"/>
</dbReference>
<sequence length="232" mass="24342">MAPLTHTTTPTADVLPDDSGRTSRFLRRAGGAALISSPLLMFAGMMTCPPQASESAADYITSLARDSFLTELSAILLHYGLIAGALGALAVPGLVRGRKGRWPVLLGVLATALGLLNVSGAVRDDWWRMVIGQQLPLDAAVRISDTVDGSAFMPLWSGTEILAFLGLLALSAGLARAGVVGWWLTAVYLAAFAGMMFIPIGMTYVVGIVFALLFLPLGVAGVRIFQRARAAA</sequence>
<dbReference type="AlphaFoldDB" id="A0A438MHV2"/>
<keyword evidence="2" id="KW-0472">Membrane</keyword>
<feature type="transmembrane region" description="Helical" evidence="2">
    <location>
        <begin position="177"/>
        <end position="198"/>
    </location>
</feature>
<evidence type="ECO:0008006" key="5">
    <source>
        <dbReference type="Google" id="ProtNLM"/>
    </source>
</evidence>
<feature type="transmembrane region" description="Helical" evidence="2">
    <location>
        <begin position="204"/>
        <end position="225"/>
    </location>
</feature>
<dbReference type="Proteomes" id="UP000284824">
    <property type="component" value="Unassembled WGS sequence"/>
</dbReference>
<keyword evidence="4" id="KW-1185">Reference proteome</keyword>
<comment type="caution">
    <text evidence="3">The sequence shown here is derived from an EMBL/GenBank/DDBJ whole genome shotgun (WGS) entry which is preliminary data.</text>
</comment>
<evidence type="ECO:0000256" key="1">
    <source>
        <dbReference type="SAM" id="MobiDB-lite"/>
    </source>
</evidence>
<feature type="transmembrane region" description="Helical" evidence="2">
    <location>
        <begin position="72"/>
        <end position="95"/>
    </location>
</feature>
<feature type="transmembrane region" description="Helical" evidence="2">
    <location>
        <begin position="102"/>
        <end position="122"/>
    </location>
</feature>
<reference evidence="3 4" key="1">
    <citation type="submission" date="2019-01" db="EMBL/GenBank/DDBJ databases">
        <title>Sequencing the genomes of 1000 actinobacteria strains.</title>
        <authorList>
            <person name="Klenk H.-P."/>
        </authorList>
    </citation>
    <scope>NUCLEOTIDE SEQUENCE [LARGE SCALE GENOMIC DNA]</scope>
    <source>
        <strain evidence="3 4">DSM 43925</strain>
    </source>
</reference>
<dbReference type="EMBL" id="SAUN01000001">
    <property type="protein sequence ID" value="RVX45226.1"/>
    <property type="molecule type" value="Genomic_DNA"/>
</dbReference>
<feature type="transmembrane region" description="Helical" evidence="2">
    <location>
        <begin position="31"/>
        <end position="52"/>
    </location>
</feature>
<keyword evidence="2" id="KW-1133">Transmembrane helix</keyword>
<feature type="region of interest" description="Disordered" evidence="1">
    <location>
        <begin position="1"/>
        <end position="20"/>
    </location>
</feature>
<proteinExistence type="predicted"/>
<evidence type="ECO:0000313" key="4">
    <source>
        <dbReference type="Proteomes" id="UP000284824"/>
    </source>
</evidence>
<keyword evidence="2" id="KW-0812">Transmembrane</keyword>